<name>A0A2A2J8L6_9BILA</name>
<keyword evidence="2" id="KW-1185">Reference proteome</keyword>
<protein>
    <submittedName>
        <fullName evidence="1">Uncharacterized protein</fullName>
    </submittedName>
</protein>
<reference evidence="1 2" key="1">
    <citation type="journal article" date="2017" name="Curr. Biol.">
        <title>Genome architecture and evolution of a unichromosomal asexual nematode.</title>
        <authorList>
            <person name="Fradin H."/>
            <person name="Zegar C."/>
            <person name="Gutwein M."/>
            <person name="Lucas J."/>
            <person name="Kovtun M."/>
            <person name="Corcoran D."/>
            <person name="Baugh L.R."/>
            <person name="Kiontke K."/>
            <person name="Gunsalus K."/>
            <person name="Fitch D.H."/>
            <person name="Piano F."/>
        </authorList>
    </citation>
    <scope>NUCLEOTIDE SEQUENCE [LARGE SCALE GENOMIC DNA]</scope>
    <source>
        <strain evidence="1">PF1309</strain>
    </source>
</reference>
<comment type="caution">
    <text evidence="1">The sequence shown here is derived from an EMBL/GenBank/DDBJ whole genome shotgun (WGS) entry which is preliminary data.</text>
</comment>
<dbReference type="EMBL" id="LIAE01010608">
    <property type="protein sequence ID" value="PAV57985.1"/>
    <property type="molecule type" value="Genomic_DNA"/>
</dbReference>
<dbReference type="Proteomes" id="UP000218231">
    <property type="component" value="Unassembled WGS sequence"/>
</dbReference>
<organism evidence="1 2">
    <name type="scientific">Diploscapter pachys</name>
    <dbReference type="NCBI Taxonomy" id="2018661"/>
    <lineage>
        <taxon>Eukaryota</taxon>
        <taxon>Metazoa</taxon>
        <taxon>Ecdysozoa</taxon>
        <taxon>Nematoda</taxon>
        <taxon>Chromadorea</taxon>
        <taxon>Rhabditida</taxon>
        <taxon>Rhabditina</taxon>
        <taxon>Rhabditomorpha</taxon>
        <taxon>Rhabditoidea</taxon>
        <taxon>Rhabditidae</taxon>
        <taxon>Diploscapter</taxon>
    </lineage>
</organism>
<gene>
    <name evidence="1" type="ORF">WR25_10399</name>
</gene>
<evidence type="ECO:0000313" key="2">
    <source>
        <dbReference type="Proteomes" id="UP000218231"/>
    </source>
</evidence>
<accession>A0A2A2J8L6</accession>
<sequence length="73" mass="8041">MAARDISKGKPGDTYLVSNDYRGDWDSAKGVPSNTQALKNPAKCDIPAVRFVLANDWVMHFRVSDKTVFVVVA</sequence>
<evidence type="ECO:0000313" key="1">
    <source>
        <dbReference type="EMBL" id="PAV57985.1"/>
    </source>
</evidence>
<proteinExistence type="predicted"/>
<dbReference type="AlphaFoldDB" id="A0A2A2J8L6"/>